<reference evidence="1" key="1">
    <citation type="submission" date="2020-02" db="EMBL/GenBank/DDBJ databases">
        <authorList>
            <person name="Meier V. D."/>
        </authorList>
    </citation>
    <scope>NUCLEOTIDE SEQUENCE</scope>
    <source>
        <strain evidence="1">AVDCRST_MAG56</strain>
    </source>
</reference>
<organism evidence="1">
    <name type="scientific">uncultured Cytophagales bacterium</name>
    <dbReference type="NCBI Taxonomy" id="158755"/>
    <lineage>
        <taxon>Bacteria</taxon>
        <taxon>Pseudomonadati</taxon>
        <taxon>Bacteroidota</taxon>
        <taxon>Sphingobacteriia</taxon>
        <taxon>Sphingobacteriales</taxon>
        <taxon>environmental samples</taxon>
    </lineage>
</organism>
<sequence length="43" mass="4511">MSESTSQGVLSAFIPSPGVIASTHCALHGKFYPFRGGTFGRNP</sequence>
<proteinExistence type="predicted"/>
<protein>
    <submittedName>
        <fullName evidence="1">Uncharacterized protein</fullName>
    </submittedName>
</protein>
<accession>A0A6J4J1V8</accession>
<dbReference type="EMBL" id="CADCTQ010000238">
    <property type="protein sequence ID" value="CAA9265607.1"/>
    <property type="molecule type" value="Genomic_DNA"/>
</dbReference>
<gene>
    <name evidence="1" type="ORF">AVDCRST_MAG56-2753</name>
</gene>
<name>A0A6J4J1V8_9SPHI</name>
<evidence type="ECO:0000313" key="1">
    <source>
        <dbReference type="EMBL" id="CAA9265607.1"/>
    </source>
</evidence>
<dbReference type="AlphaFoldDB" id="A0A6J4J1V8"/>